<evidence type="ECO:0000259" key="7">
    <source>
        <dbReference type="Pfam" id="PF20684"/>
    </source>
</evidence>
<keyword evidence="4 6" id="KW-0472">Membrane</keyword>
<dbReference type="RefSeq" id="XP_070881515.1">
    <property type="nucleotide sequence ID" value="XM_071026882.1"/>
</dbReference>
<comment type="caution">
    <text evidence="8">The sequence shown here is derived from an EMBL/GenBank/DDBJ whole genome shotgun (WGS) entry which is preliminary data.</text>
</comment>
<dbReference type="InterPro" id="IPR049326">
    <property type="entry name" value="Rhodopsin_dom_fungi"/>
</dbReference>
<comment type="similarity">
    <text evidence="5">Belongs to the SAT4 family.</text>
</comment>
<dbReference type="PANTHER" id="PTHR33048">
    <property type="entry name" value="PTH11-LIKE INTEGRAL MEMBRANE PROTEIN (AFU_ORTHOLOGUE AFUA_5G11245)"/>
    <property type="match status" value="1"/>
</dbReference>
<keyword evidence="3 6" id="KW-1133">Transmembrane helix</keyword>
<protein>
    <recommendedName>
        <fullName evidence="7">Rhodopsin domain-containing protein</fullName>
    </recommendedName>
</protein>
<feature type="transmembrane region" description="Helical" evidence="6">
    <location>
        <begin position="110"/>
        <end position="128"/>
    </location>
</feature>
<reference evidence="8 9" key="1">
    <citation type="submission" date="2024-07" db="EMBL/GenBank/DDBJ databases">
        <title>Section-level genome sequencing and comparative genomics of Aspergillus sections Usti and Cavernicolus.</title>
        <authorList>
            <consortium name="Lawrence Berkeley National Laboratory"/>
            <person name="Nybo J.L."/>
            <person name="Vesth T.C."/>
            <person name="Theobald S."/>
            <person name="Frisvad J.C."/>
            <person name="Larsen T.O."/>
            <person name="Kjaerboelling I."/>
            <person name="Rothschild-Mancinelli K."/>
            <person name="Lyhne E.K."/>
            <person name="Kogle M.E."/>
            <person name="Barry K."/>
            <person name="Clum A."/>
            <person name="Na H."/>
            <person name="Ledsgaard L."/>
            <person name="Lin J."/>
            <person name="Lipzen A."/>
            <person name="Kuo A."/>
            <person name="Riley R."/>
            <person name="Mondo S."/>
            <person name="Labutti K."/>
            <person name="Haridas S."/>
            <person name="Pangalinan J."/>
            <person name="Salamov A.A."/>
            <person name="Simmons B.A."/>
            <person name="Magnuson J.K."/>
            <person name="Chen J."/>
            <person name="Drula E."/>
            <person name="Henrissat B."/>
            <person name="Wiebenga A."/>
            <person name="Lubbers R.J."/>
            <person name="Gomes A.C."/>
            <person name="Macurrencykelacurrency M.R."/>
            <person name="Stajich J."/>
            <person name="Grigoriev I.V."/>
            <person name="Mortensen U.H."/>
            <person name="De Vries R.P."/>
            <person name="Baker S.E."/>
            <person name="Andersen M.R."/>
        </authorList>
    </citation>
    <scope>NUCLEOTIDE SEQUENCE [LARGE SCALE GENOMIC DNA]</scope>
    <source>
        <strain evidence="8 9">CBS 449.75</strain>
    </source>
</reference>
<feature type="transmembrane region" description="Helical" evidence="6">
    <location>
        <begin position="222"/>
        <end position="247"/>
    </location>
</feature>
<gene>
    <name evidence="8" type="ORF">BJX67DRAFT_296070</name>
</gene>
<evidence type="ECO:0000256" key="6">
    <source>
        <dbReference type="SAM" id="Phobius"/>
    </source>
</evidence>
<organism evidence="8 9">
    <name type="scientific">Aspergillus lucknowensis</name>
    <dbReference type="NCBI Taxonomy" id="176173"/>
    <lineage>
        <taxon>Eukaryota</taxon>
        <taxon>Fungi</taxon>
        <taxon>Dikarya</taxon>
        <taxon>Ascomycota</taxon>
        <taxon>Pezizomycotina</taxon>
        <taxon>Eurotiomycetes</taxon>
        <taxon>Eurotiomycetidae</taxon>
        <taxon>Eurotiales</taxon>
        <taxon>Aspergillaceae</taxon>
        <taxon>Aspergillus</taxon>
        <taxon>Aspergillus subgen. Nidulantes</taxon>
    </lineage>
</organism>
<dbReference type="EMBL" id="JBFXLQ010000066">
    <property type="protein sequence ID" value="KAL2862536.1"/>
    <property type="molecule type" value="Genomic_DNA"/>
</dbReference>
<evidence type="ECO:0000256" key="2">
    <source>
        <dbReference type="ARBA" id="ARBA00022692"/>
    </source>
</evidence>
<dbReference type="GeneID" id="98141954"/>
<feature type="transmembrane region" description="Helical" evidence="6">
    <location>
        <begin position="192"/>
        <end position="210"/>
    </location>
</feature>
<comment type="subcellular location">
    <subcellularLocation>
        <location evidence="1">Membrane</location>
        <topology evidence="1">Multi-pass membrane protein</topology>
    </subcellularLocation>
</comment>
<sequence length="338" mass="37973">MDRIRDLYGGYPPARVLAAAGLSTAVCRRCHHGWGIMQAVASGLSTASTHWGLGDDLADLMRDPRNVVNMLKYAMISMPFGVLGPMLGRISFILFLQTTVLTVHNVRRKVLWGVIALQVIINVIPIILEFTKCKPVEALWDPFVLRDACRPAMVIQRYGYFQGAFNAFTDLFLIVIALLVIIHLKLRLQTKIALCLILSLSSLAMVAAISRTTHLRLMTTTSFSYASAMCTIWFLTEGAVIIVTASIPRLRPIACLRRTTRSTFTNVFSDDNPASSGPSAQRRFERLRYRKCSPDDPVYPKRARTRARWDDFDCESQDFIALESDVSGRHSMQKFIHS</sequence>
<feature type="transmembrane region" description="Helical" evidence="6">
    <location>
        <begin position="160"/>
        <end position="180"/>
    </location>
</feature>
<evidence type="ECO:0000313" key="9">
    <source>
        <dbReference type="Proteomes" id="UP001610432"/>
    </source>
</evidence>
<dbReference type="Proteomes" id="UP001610432">
    <property type="component" value="Unassembled WGS sequence"/>
</dbReference>
<evidence type="ECO:0000256" key="5">
    <source>
        <dbReference type="ARBA" id="ARBA00038359"/>
    </source>
</evidence>
<dbReference type="Pfam" id="PF20684">
    <property type="entry name" value="Fung_rhodopsin"/>
    <property type="match status" value="1"/>
</dbReference>
<dbReference type="PANTHER" id="PTHR33048:SF155">
    <property type="entry name" value="INTEGRAL MEMBRANE PROTEIN"/>
    <property type="match status" value="1"/>
</dbReference>
<evidence type="ECO:0000256" key="1">
    <source>
        <dbReference type="ARBA" id="ARBA00004141"/>
    </source>
</evidence>
<keyword evidence="2 6" id="KW-0812">Transmembrane</keyword>
<keyword evidence="9" id="KW-1185">Reference proteome</keyword>
<name>A0ABR4LDD0_9EURO</name>
<evidence type="ECO:0000256" key="4">
    <source>
        <dbReference type="ARBA" id="ARBA00023136"/>
    </source>
</evidence>
<feature type="domain" description="Rhodopsin" evidence="7">
    <location>
        <begin position="42"/>
        <end position="253"/>
    </location>
</feature>
<accession>A0ABR4LDD0</accession>
<feature type="transmembrane region" description="Helical" evidence="6">
    <location>
        <begin position="73"/>
        <end position="98"/>
    </location>
</feature>
<proteinExistence type="inferred from homology"/>
<evidence type="ECO:0000313" key="8">
    <source>
        <dbReference type="EMBL" id="KAL2862536.1"/>
    </source>
</evidence>
<dbReference type="InterPro" id="IPR052337">
    <property type="entry name" value="SAT4-like"/>
</dbReference>
<evidence type="ECO:0000256" key="3">
    <source>
        <dbReference type="ARBA" id="ARBA00022989"/>
    </source>
</evidence>